<proteinExistence type="predicted"/>
<dbReference type="PANTHER" id="PTHR30055">
    <property type="entry name" value="HTH-TYPE TRANSCRIPTIONAL REGULATOR RUTR"/>
    <property type="match status" value="1"/>
</dbReference>
<dbReference type="InterPro" id="IPR001647">
    <property type="entry name" value="HTH_TetR"/>
</dbReference>
<evidence type="ECO:0000256" key="2">
    <source>
        <dbReference type="ARBA" id="ARBA00023125"/>
    </source>
</evidence>
<dbReference type="PRINTS" id="PR00455">
    <property type="entry name" value="HTHTETR"/>
</dbReference>
<dbReference type="KEGG" id="crd:CRES_0825"/>
<dbReference type="EMBL" id="CP002857">
    <property type="protein sequence ID" value="AEI09181.1"/>
    <property type="molecule type" value="Genomic_DNA"/>
</dbReference>
<dbReference type="Proteomes" id="UP000000492">
    <property type="component" value="Chromosome"/>
</dbReference>
<dbReference type="InterPro" id="IPR023772">
    <property type="entry name" value="DNA-bd_HTH_TetR-type_CS"/>
</dbReference>
<dbReference type="Gene3D" id="1.10.357.10">
    <property type="entry name" value="Tetracycline Repressor, domain 2"/>
    <property type="match status" value="1"/>
</dbReference>
<dbReference type="AlphaFoldDB" id="F8E0E0"/>
<dbReference type="Pfam" id="PF00440">
    <property type="entry name" value="TetR_N"/>
    <property type="match status" value="1"/>
</dbReference>
<evidence type="ECO:0000259" key="5">
    <source>
        <dbReference type="PROSITE" id="PS50977"/>
    </source>
</evidence>
<feature type="domain" description="HTH tetR-type" evidence="5">
    <location>
        <begin position="2"/>
        <end position="62"/>
    </location>
</feature>
<feature type="DNA-binding region" description="H-T-H motif" evidence="4">
    <location>
        <begin position="25"/>
        <end position="44"/>
    </location>
</feature>
<reference evidence="6 7" key="1">
    <citation type="journal article" date="2012" name="BMC Genomics">
        <title>Complete genome sequence, lifestyle, and multi-drug resistance of the human pathogen Corynebacterium resistens DSM 45100 isolated from blood samples of a leukemia patient.</title>
        <authorList>
            <person name="Schroder J."/>
            <person name="Maus I."/>
            <person name="Meyer K."/>
            <person name="Wordemann S."/>
            <person name="Blom J."/>
            <person name="Jaenicke S."/>
            <person name="Schneider J."/>
            <person name="Trost E."/>
            <person name="Tauch A."/>
        </authorList>
    </citation>
    <scope>NUCLEOTIDE SEQUENCE [LARGE SCALE GENOMIC DNA]</scope>
    <source>
        <strain evidence="7">DSM 45100 / JCM 12819 / CCUG 50093 / GTC 2026 / SICGH 158</strain>
    </source>
</reference>
<dbReference type="PROSITE" id="PS01081">
    <property type="entry name" value="HTH_TETR_1"/>
    <property type="match status" value="1"/>
</dbReference>
<sequence length="171" mass="18341">MQLNRKVILDAAEEILVSYGLPDLSMRRLATSLGVAPGAMYWHFPNKQALLGGIAQRLIAAVPAPREDSDPRIFCEDLFRAITSVRDGAEITLAAVASNTLDRDVQDELASLVGPQAASVCFHYVMGCALEVQARQAAEFAGISETKTEVRAEEVGANISAVLNGLEQLNS</sequence>
<name>F8E0E0_CORRG</name>
<dbReference type="InterPro" id="IPR009057">
    <property type="entry name" value="Homeodomain-like_sf"/>
</dbReference>
<organism evidence="6 7">
    <name type="scientific">Corynebacterium resistens (strain DSM 45100 / JCM 12819 / GTC 2026 / SICGH 158)</name>
    <dbReference type="NCBI Taxonomy" id="662755"/>
    <lineage>
        <taxon>Bacteria</taxon>
        <taxon>Bacillati</taxon>
        <taxon>Actinomycetota</taxon>
        <taxon>Actinomycetes</taxon>
        <taxon>Mycobacteriales</taxon>
        <taxon>Corynebacteriaceae</taxon>
        <taxon>Corynebacterium</taxon>
    </lineage>
</organism>
<evidence type="ECO:0000256" key="4">
    <source>
        <dbReference type="PROSITE-ProRule" id="PRU00335"/>
    </source>
</evidence>
<keyword evidence="3" id="KW-0804">Transcription</keyword>
<gene>
    <name evidence="6" type="primary">bioQ</name>
    <name evidence="6" type="ordered locus">CRES_0825</name>
</gene>
<dbReference type="InterPro" id="IPR050109">
    <property type="entry name" value="HTH-type_TetR-like_transc_reg"/>
</dbReference>
<dbReference type="PANTHER" id="PTHR30055:SF234">
    <property type="entry name" value="HTH-TYPE TRANSCRIPTIONAL REGULATOR BETI"/>
    <property type="match status" value="1"/>
</dbReference>
<evidence type="ECO:0000313" key="7">
    <source>
        <dbReference type="Proteomes" id="UP000000492"/>
    </source>
</evidence>
<evidence type="ECO:0000256" key="1">
    <source>
        <dbReference type="ARBA" id="ARBA00023015"/>
    </source>
</evidence>
<dbReference type="HOGENOM" id="CLU_069543_2_2_11"/>
<dbReference type="PROSITE" id="PS50977">
    <property type="entry name" value="HTH_TETR_2"/>
    <property type="match status" value="1"/>
</dbReference>
<protein>
    <submittedName>
        <fullName evidence="6">TetR DNA-binding transcription regulator</fullName>
    </submittedName>
</protein>
<dbReference type="STRING" id="662755.CRES_0825"/>
<keyword evidence="1" id="KW-0805">Transcription regulation</keyword>
<dbReference type="eggNOG" id="COG1309">
    <property type="taxonomic scope" value="Bacteria"/>
</dbReference>
<dbReference type="SUPFAM" id="SSF46689">
    <property type="entry name" value="Homeodomain-like"/>
    <property type="match status" value="1"/>
</dbReference>
<dbReference type="GO" id="GO:0003700">
    <property type="term" value="F:DNA-binding transcription factor activity"/>
    <property type="evidence" value="ECO:0007669"/>
    <property type="project" value="TreeGrafter"/>
</dbReference>
<accession>F8E0E0</accession>
<evidence type="ECO:0000313" key="6">
    <source>
        <dbReference type="EMBL" id="AEI09181.1"/>
    </source>
</evidence>
<evidence type="ECO:0000256" key="3">
    <source>
        <dbReference type="ARBA" id="ARBA00023163"/>
    </source>
</evidence>
<keyword evidence="2 4" id="KW-0238">DNA-binding</keyword>
<dbReference type="GO" id="GO:0000976">
    <property type="term" value="F:transcription cis-regulatory region binding"/>
    <property type="evidence" value="ECO:0007669"/>
    <property type="project" value="TreeGrafter"/>
</dbReference>
<dbReference type="OrthoDB" id="3819648at2"/>
<keyword evidence="7" id="KW-1185">Reference proteome</keyword>